<organism evidence="1 2">
    <name type="scientific">Meiothermus hypogaeus NBRC 106114</name>
    <dbReference type="NCBI Taxonomy" id="1227553"/>
    <lineage>
        <taxon>Bacteria</taxon>
        <taxon>Thermotogati</taxon>
        <taxon>Deinococcota</taxon>
        <taxon>Deinococci</taxon>
        <taxon>Thermales</taxon>
        <taxon>Thermaceae</taxon>
        <taxon>Meiothermus</taxon>
    </lineage>
</organism>
<sequence length="102" mass="11757">MSIQIRIKNLLVQIEVESFRLCRVESHPAFKSWVSREPKLSEGLASVRKFWQIFCEDVSHDDPLVPQYIDQVEKTTSDISRSIDQMYQALGFEQPSSTGNPN</sequence>
<accession>A0A511R6W9</accession>
<dbReference type="RefSeq" id="WP_119342502.1">
    <property type="nucleotide sequence ID" value="NZ_BJXL01000269.1"/>
</dbReference>
<gene>
    <name evidence="1" type="ORF">MHY01S_35390</name>
</gene>
<proteinExistence type="predicted"/>
<dbReference type="Proteomes" id="UP000321197">
    <property type="component" value="Unassembled WGS sequence"/>
</dbReference>
<evidence type="ECO:0000313" key="2">
    <source>
        <dbReference type="Proteomes" id="UP000321197"/>
    </source>
</evidence>
<protein>
    <submittedName>
        <fullName evidence="1">Uncharacterized protein</fullName>
    </submittedName>
</protein>
<dbReference type="AlphaFoldDB" id="A0A511R6W9"/>
<reference evidence="1 2" key="1">
    <citation type="submission" date="2019-07" db="EMBL/GenBank/DDBJ databases">
        <title>Whole genome shotgun sequence of Meiothermus hypogaeus NBRC 106114.</title>
        <authorList>
            <person name="Hosoyama A."/>
            <person name="Uohara A."/>
            <person name="Ohji S."/>
            <person name="Ichikawa N."/>
        </authorList>
    </citation>
    <scope>NUCLEOTIDE SEQUENCE [LARGE SCALE GENOMIC DNA]</scope>
    <source>
        <strain evidence="1 2">NBRC 106114</strain>
    </source>
</reference>
<evidence type="ECO:0000313" key="1">
    <source>
        <dbReference type="EMBL" id="GEM85373.1"/>
    </source>
</evidence>
<comment type="caution">
    <text evidence="1">The sequence shown here is derived from an EMBL/GenBank/DDBJ whole genome shotgun (WGS) entry which is preliminary data.</text>
</comment>
<dbReference type="EMBL" id="BJXL01000269">
    <property type="protein sequence ID" value="GEM85373.1"/>
    <property type="molecule type" value="Genomic_DNA"/>
</dbReference>
<dbReference type="OrthoDB" id="9891875at2"/>
<name>A0A511R6W9_9DEIN</name>